<evidence type="ECO:0000313" key="3">
    <source>
        <dbReference type="Proteomes" id="UP000275078"/>
    </source>
</evidence>
<keyword evidence="3" id="KW-1185">Reference proteome</keyword>
<dbReference type="Proteomes" id="UP000275078">
    <property type="component" value="Unassembled WGS sequence"/>
</dbReference>
<feature type="compositionally biased region" description="Polar residues" evidence="1">
    <location>
        <begin position="85"/>
        <end position="101"/>
    </location>
</feature>
<feature type="region of interest" description="Disordered" evidence="1">
    <location>
        <begin position="1"/>
        <end position="135"/>
    </location>
</feature>
<feature type="compositionally biased region" description="Low complexity" evidence="1">
    <location>
        <begin position="35"/>
        <end position="47"/>
    </location>
</feature>
<evidence type="ECO:0000313" key="2">
    <source>
        <dbReference type="EMBL" id="RPA81178.1"/>
    </source>
</evidence>
<evidence type="ECO:0000256" key="1">
    <source>
        <dbReference type="SAM" id="MobiDB-lite"/>
    </source>
</evidence>
<protein>
    <submittedName>
        <fullName evidence="2">Uncharacterized protein</fullName>
    </submittedName>
</protein>
<accession>A0A3N4I950</accession>
<proteinExistence type="predicted"/>
<dbReference type="EMBL" id="ML119681">
    <property type="protein sequence ID" value="RPA81178.1"/>
    <property type="molecule type" value="Genomic_DNA"/>
</dbReference>
<sequence length="135" mass="14858">MSFQQQEFERPGAPVRQQSALQRQMAEFDRRRLSPDPSATPTTPSRTHLPSPSAMAPHIQRALHTPHHLQTVTDTTLPHHAETLTPHQTTMPSTARTSTLPAATVATRRRSGLATSSHRLAFTVRPPTASTMPTT</sequence>
<organism evidence="2 3">
    <name type="scientific">Ascobolus immersus RN42</name>
    <dbReference type="NCBI Taxonomy" id="1160509"/>
    <lineage>
        <taxon>Eukaryota</taxon>
        <taxon>Fungi</taxon>
        <taxon>Dikarya</taxon>
        <taxon>Ascomycota</taxon>
        <taxon>Pezizomycotina</taxon>
        <taxon>Pezizomycetes</taxon>
        <taxon>Pezizales</taxon>
        <taxon>Ascobolaceae</taxon>
        <taxon>Ascobolus</taxon>
    </lineage>
</organism>
<name>A0A3N4I950_ASCIM</name>
<gene>
    <name evidence="2" type="ORF">BJ508DRAFT_114939</name>
</gene>
<dbReference type="AlphaFoldDB" id="A0A3N4I950"/>
<reference evidence="2 3" key="1">
    <citation type="journal article" date="2018" name="Nat. Ecol. Evol.">
        <title>Pezizomycetes genomes reveal the molecular basis of ectomycorrhizal truffle lifestyle.</title>
        <authorList>
            <person name="Murat C."/>
            <person name="Payen T."/>
            <person name="Noel B."/>
            <person name="Kuo A."/>
            <person name="Morin E."/>
            <person name="Chen J."/>
            <person name="Kohler A."/>
            <person name="Krizsan K."/>
            <person name="Balestrini R."/>
            <person name="Da Silva C."/>
            <person name="Montanini B."/>
            <person name="Hainaut M."/>
            <person name="Levati E."/>
            <person name="Barry K.W."/>
            <person name="Belfiori B."/>
            <person name="Cichocki N."/>
            <person name="Clum A."/>
            <person name="Dockter R.B."/>
            <person name="Fauchery L."/>
            <person name="Guy J."/>
            <person name="Iotti M."/>
            <person name="Le Tacon F."/>
            <person name="Lindquist E.A."/>
            <person name="Lipzen A."/>
            <person name="Malagnac F."/>
            <person name="Mello A."/>
            <person name="Molinier V."/>
            <person name="Miyauchi S."/>
            <person name="Poulain J."/>
            <person name="Riccioni C."/>
            <person name="Rubini A."/>
            <person name="Sitrit Y."/>
            <person name="Splivallo R."/>
            <person name="Traeger S."/>
            <person name="Wang M."/>
            <person name="Zifcakova L."/>
            <person name="Wipf D."/>
            <person name="Zambonelli A."/>
            <person name="Paolocci F."/>
            <person name="Nowrousian M."/>
            <person name="Ottonello S."/>
            <person name="Baldrian P."/>
            <person name="Spatafora J.W."/>
            <person name="Henrissat B."/>
            <person name="Nagy L.G."/>
            <person name="Aury J.M."/>
            <person name="Wincker P."/>
            <person name="Grigoriev I.V."/>
            <person name="Bonfante P."/>
            <person name="Martin F.M."/>
        </authorList>
    </citation>
    <scope>NUCLEOTIDE SEQUENCE [LARGE SCALE GENOMIC DNA]</scope>
    <source>
        <strain evidence="2 3">RN42</strain>
    </source>
</reference>